<dbReference type="RefSeq" id="WP_144985693.1">
    <property type="nucleotide sequence ID" value="NZ_CP037920.1"/>
</dbReference>
<accession>A0A517VWE6</accession>
<sequence>MKYRPTTNFPQCNQIHRRSFLADLGFGVTGMALSTLLGQENLTQAAGTQSSDPTKGPHFTPKAKSVIWVFLSGGYSQMETFDPKPELNKYGGKTFSDTIYPDPFKDPRYRERARSVVMVKREHSKIMPMQVGFKKHGESGIEITDWWPHLATCVDDISFVRSMYTTDNDHAAEFQIHHGRHKLDQKQPVVGSWLSYGLGSLNKNLPEYVFLGSYTDSRVKENFNPNYLGPKYMGVELSLDPKNPLPFGARPRTILEQEQANQYAFINELNQLSAVEYPSDEKLRARINSYELAYRMQSSVPEVLDMTEETKETQSLYGIDDKETAVYGRRLLAARRLAERGVRYTQVYLSGYGEWDSHQKLKENHKRSCKRVDKPIAGLLKDLKRRGMWNDTVVVFCTEFGRTPAVEVRGSSTKMPSGRDHHPHGFTVWFAGAGIKQGHVHGATDELGFHAVESPHYVTDIHATLYRLLGLDQHRLDIPGRKRLEIDYGKPILDIIT</sequence>
<evidence type="ECO:0008006" key="3">
    <source>
        <dbReference type="Google" id="ProtNLM"/>
    </source>
</evidence>
<dbReference type="AlphaFoldDB" id="A0A517VWE6"/>
<evidence type="ECO:0000313" key="1">
    <source>
        <dbReference type="EMBL" id="QDT97329.1"/>
    </source>
</evidence>
<dbReference type="InterPro" id="IPR017850">
    <property type="entry name" value="Alkaline_phosphatase_core_sf"/>
</dbReference>
<gene>
    <name evidence="1" type="ORF">V144x_28020</name>
</gene>
<dbReference type="PANTHER" id="PTHR43737:SF1">
    <property type="entry name" value="DUF1501 DOMAIN-CONTAINING PROTEIN"/>
    <property type="match status" value="1"/>
</dbReference>
<dbReference type="InterPro" id="IPR010869">
    <property type="entry name" value="DUF1501"/>
</dbReference>
<proteinExistence type="predicted"/>
<name>A0A517VWE6_9PLAN</name>
<evidence type="ECO:0000313" key="2">
    <source>
        <dbReference type="Proteomes" id="UP000318704"/>
    </source>
</evidence>
<protein>
    <recommendedName>
        <fullName evidence="3">Sulfatase</fullName>
    </recommendedName>
</protein>
<dbReference type="Pfam" id="PF07394">
    <property type="entry name" value="DUF1501"/>
    <property type="match status" value="1"/>
</dbReference>
<reference evidence="1 2" key="1">
    <citation type="submission" date="2019-03" db="EMBL/GenBank/DDBJ databases">
        <title>Deep-cultivation of Planctomycetes and their phenomic and genomic characterization uncovers novel biology.</title>
        <authorList>
            <person name="Wiegand S."/>
            <person name="Jogler M."/>
            <person name="Boedeker C."/>
            <person name="Pinto D."/>
            <person name="Vollmers J."/>
            <person name="Rivas-Marin E."/>
            <person name="Kohn T."/>
            <person name="Peeters S.H."/>
            <person name="Heuer A."/>
            <person name="Rast P."/>
            <person name="Oberbeckmann S."/>
            <person name="Bunk B."/>
            <person name="Jeske O."/>
            <person name="Meyerdierks A."/>
            <person name="Storesund J.E."/>
            <person name="Kallscheuer N."/>
            <person name="Luecker S."/>
            <person name="Lage O.M."/>
            <person name="Pohl T."/>
            <person name="Merkel B.J."/>
            <person name="Hornburger P."/>
            <person name="Mueller R.-W."/>
            <person name="Bruemmer F."/>
            <person name="Labrenz M."/>
            <person name="Spormann A.M."/>
            <person name="Op den Camp H."/>
            <person name="Overmann J."/>
            <person name="Amann R."/>
            <person name="Jetten M.S.M."/>
            <person name="Mascher T."/>
            <person name="Medema M.H."/>
            <person name="Devos D.P."/>
            <person name="Kaster A.-K."/>
            <person name="Ovreas L."/>
            <person name="Rohde M."/>
            <person name="Galperin M.Y."/>
            <person name="Jogler C."/>
        </authorList>
    </citation>
    <scope>NUCLEOTIDE SEQUENCE [LARGE SCALE GENOMIC DNA]</scope>
    <source>
        <strain evidence="1 2">V144</strain>
    </source>
</reference>
<organism evidence="1 2">
    <name type="scientific">Gimesia aquarii</name>
    <dbReference type="NCBI Taxonomy" id="2527964"/>
    <lineage>
        <taxon>Bacteria</taxon>
        <taxon>Pseudomonadati</taxon>
        <taxon>Planctomycetota</taxon>
        <taxon>Planctomycetia</taxon>
        <taxon>Planctomycetales</taxon>
        <taxon>Planctomycetaceae</taxon>
        <taxon>Gimesia</taxon>
    </lineage>
</organism>
<dbReference type="KEGG" id="gaw:V144x_28020"/>
<dbReference type="Proteomes" id="UP000318704">
    <property type="component" value="Chromosome"/>
</dbReference>
<dbReference type="PANTHER" id="PTHR43737">
    <property type="entry name" value="BLL7424 PROTEIN"/>
    <property type="match status" value="1"/>
</dbReference>
<dbReference type="SUPFAM" id="SSF53649">
    <property type="entry name" value="Alkaline phosphatase-like"/>
    <property type="match status" value="1"/>
</dbReference>
<dbReference type="Gene3D" id="3.40.720.10">
    <property type="entry name" value="Alkaline Phosphatase, subunit A"/>
    <property type="match status" value="1"/>
</dbReference>
<dbReference type="EMBL" id="CP037920">
    <property type="protein sequence ID" value="QDT97329.1"/>
    <property type="molecule type" value="Genomic_DNA"/>
</dbReference>